<keyword evidence="2" id="KW-1185">Reference proteome</keyword>
<evidence type="ECO:0000313" key="1">
    <source>
        <dbReference type="EMBL" id="MET3575189.1"/>
    </source>
</evidence>
<organism evidence="1 2">
    <name type="scientific">Bhargavaea ullalensis</name>
    <dbReference type="NCBI Taxonomy" id="1265685"/>
    <lineage>
        <taxon>Bacteria</taxon>
        <taxon>Bacillati</taxon>
        <taxon>Bacillota</taxon>
        <taxon>Bacilli</taxon>
        <taxon>Bacillales</taxon>
        <taxon>Caryophanaceae</taxon>
        <taxon>Bhargavaea</taxon>
    </lineage>
</organism>
<gene>
    <name evidence="1" type="ORF">ABID49_001073</name>
</gene>
<dbReference type="RefSeq" id="WP_354196104.1">
    <property type="nucleotide sequence ID" value="NZ_JBEPLW010000004.1"/>
</dbReference>
<dbReference type="EMBL" id="JBEPLW010000004">
    <property type="protein sequence ID" value="MET3575189.1"/>
    <property type="molecule type" value="Genomic_DNA"/>
</dbReference>
<reference evidence="1 2" key="1">
    <citation type="submission" date="2024-06" db="EMBL/GenBank/DDBJ databases">
        <title>Genomic Encyclopedia of Type Strains, Phase IV (KMG-IV): sequencing the most valuable type-strain genomes for metagenomic binning, comparative biology and taxonomic classification.</title>
        <authorList>
            <person name="Goeker M."/>
        </authorList>
    </citation>
    <scope>NUCLEOTIDE SEQUENCE [LARGE SCALE GENOMIC DNA]</scope>
    <source>
        <strain evidence="1 2">DSM 26128</strain>
    </source>
</reference>
<evidence type="ECO:0000313" key="2">
    <source>
        <dbReference type="Proteomes" id="UP001549099"/>
    </source>
</evidence>
<proteinExistence type="predicted"/>
<accession>A0ABV2GA79</accession>
<dbReference type="InterPro" id="IPR019718">
    <property type="entry name" value="DUF2602"/>
</dbReference>
<evidence type="ECO:0008006" key="3">
    <source>
        <dbReference type="Google" id="ProtNLM"/>
    </source>
</evidence>
<sequence length="62" mass="7155">MNKIDLIQDIDELLDRYCEDCFLKRQLREEKGKTAAHSFCIRGCTVGEQLQFLGAELNKLGH</sequence>
<protein>
    <recommendedName>
        <fullName evidence="3">Zinc-finger domain-containing protein</fullName>
    </recommendedName>
</protein>
<dbReference type="Proteomes" id="UP001549099">
    <property type="component" value="Unassembled WGS sequence"/>
</dbReference>
<comment type="caution">
    <text evidence="1">The sequence shown here is derived from an EMBL/GenBank/DDBJ whole genome shotgun (WGS) entry which is preliminary data.</text>
</comment>
<name>A0ABV2GA79_9BACL</name>
<dbReference type="Pfam" id="PF10782">
    <property type="entry name" value="zf-C2HCIx2C"/>
    <property type="match status" value="1"/>
</dbReference>